<feature type="domain" description="NADH-Ubiquinone oxidoreductase (complex I) chain 5 N-terminal" evidence="10">
    <location>
        <begin position="71"/>
        <end position="110"/>
    </location>
</feature>
<dbReference type="GO" id="GO:0042773">
    <property type="term" value="P:ATP synthesis coupled electron transport"/>
    <property type="evidence" value="ECO:0007669"/>
    <property type="project" value="InterPro"/>
</dbReference>
<comment type="caution">
    <text evidence="11">The sequence shown here is derived from an EMBL/GenBank/DDBJ whole genome shotgun (WGS) entry which is preliminary data.</text>
</comment>
<dbReference type="InterPro" id="IPR001750">
    <property type="entry name" value="ND/Mrp_TM"/>
</dbReference>
<dbReference type="InterPro" id="IPR003945">
    <property type="entry name" value="NU5C-like"/>
</dbReference>
<evidence type="ECO:0000256" key="3">
    <source>
        <dbReference type="ARBA" id="ARBA00022475"/>
    </source>
</evidence>
<dbReference type="PANTHER" id="PTHR42829">
    <property type="entry name" value="NADH-UBIQUINONE OXIDOREDUCTASE CHAIN 5"/>
    <property type="match status" value="1"/>
</dbReference>
<accession>A0A7X5Y4I5</accession>
<dbReference type="GO" id="GO:0015990">
    <property type="term" value="P:electron transport coupled proton transport"/>
    <property type="evidence" value="ECO:0007669"/>
    <property type="project" value="TreeGrafter"/>
</dbReference>
<feature type="transmembrane region" description="Helical" evidence="7">
    <location>
        <begin position="134"/>
        <end position="153"/>
    </location>
</feature>
<feature type="transmembrane region" description="Helical" evidence="7">
    <location>
        <begin position="165"/>
        <end position="185"/>
    </location>
</feature>
<feature type="transmembrane region" description="Helical" evidence="7">
    <location>
        <begin position="270"/>
        <end position="289"/>
    </location>
</feature>
<sequence>MSMWWLANAGPGLLAAAAVAAGMGRQFRPGWTRRVVPLAALVALIAALGLAAWTTWSGPRTLALAGAEAFVAARLDVVSMTMLVLVAFVGWVVVRFAATYLDGEARQGRFLAWLAVTLASVMLLVTAGTLPQLVFAWIATGQGLGRLLLFYAERPAARRAARKKALSTGLADVLLIGSAVLLWRATGTTDIAQLLAAARAGTAPEAMALAAWGIGIAAMLKSAQFPLHGWLTEVMEAPTPVSALLHAGVINAGGVLLIRLADVMLASPAALALLAVLGGFTALFGSLVLPTQPAIKTQLAWSTVAQMGFMIMQCGLGLFYLALLHIVAHSLYKAHAFLSSGGAAERIAAARRLGPVAKPDGTAVALAMLGAAILYGALAIGFGAWTKPPQAVALGAILVFGVAYLIVQGMSPAAPRALLQRTLGFAILATAAYFLLHAAVEWLTAGTLPAVPAPGPFQWALLAVALVAFGGIAVAQAMLPLWCDHPAAQRLRTHLSHGFYVNALLDRVIGGRVLGKA</sequence>
<feature type="transmembrane region" description="Helical" evidence="7">
    <location>
        <begin position="361"/>
        <end position="385"/>
    </location>
</feature>
<evidence type="ECO:0000313" key="11">
    <source>
        <dbReference type="EMBL" id="NJB99321.1"/>
    </source>
</evidence>
<keyword evidence="4 7" id="KW-0812">Transmembrane</keyword>
<evidence type="ECO:0000256" key="1">
    <source>
        <dbReference type="ARBA" id="ARBA00004127"/>
    </source>
</evidence>
<comment type="function">
    <text evidence="7">Part of an energy-coupled inorganic carbon pump.</text>
</comment>
<dbReference type="GO" id="GO:0012505">
    <property type="term" value="C:endomembrane system"/>
    <property type="evidence" value="ECO:0007669"/>
    <property type="project" value="UniProtKB-SubCell"/>
</dbReference>
<keyword evidence="5 7" id="KW-1133">Transmembrane helix</keyword>
<protein>
    <recommendedName>
        <fullName evidence="7">Probable inorganic carbon transporter subunit DabB</fullName>
    </recommendedName>
</protein>
<dbReference type="Proteomes" id="UP000531251">
    <property type="component" value="Unassembled WGS sequence"/>
</dbReference>
<proteinExistence type="inferred from homology"/>
<dbReference type="InterPro" id="IPR001516">
    <property type="entry name" value="Proton_antipo_N"/>
</dbReference>
<dbReference type="GO" id="GO:0005886">
    <property type="term" value="C:plasma membrane"/>
    <property type="evidence" value="ECO:0007669"/>
    <property type="project" value="UniProtKB-SubCell"/>
</dbReference>
<comment type="subunit">
    <text evidence="7">Forms a complex with DabA.</text>
</comment>
<evidence type="ECO:0000256" key="5">
    <source>
        <dbReference type="ARBA" id="ARBA00022989"/>
    </source>
</evidence>
<gene>
    <name evidence="7" type="primary">dabB</name>
    <name evidence="11" type="ORF">GGR89_003662</name>
</gene>
<keyword evidence="2 7" id="KW-0813">Transport</keyword>
<evidence type="ECO:0000313" key="12">
    <source>
        <dbReference type="Proteomes" id="UP000531251"/>
    </source>
</evidence>
<evidence type="ECO:0000256" key="8">
    <source>
        <dbReference type="RuleBase" id="RU000320"/>
    </source>
</evidence>
<keyword evidence="6 7" id="KW-0472">Membrane</keyword>
<feature type="transmembrane region" description="Helical" evidence="7">
    <location>
        <begin position="460"/>
        <end position="482"/>
    </location>
</feature>
<feature type="transmembrane region" description="Helical" evidence="7">
    <location>
        <begin position="77"/>
        <end position="98"/>
    </location>
</feature>
<comment type="subcellular location">
    <subcellularLocation>
        <location evidence="7">Cell membrane</location>
        <topology evidence="7">Multi-pass membrane protein</topology>
    </subcellularLocation>
    <subcellularLocation>
        <location evidence="1">Endomembrane system</location>
        <topology evidence="1">Multi-pass membrane protein</topology>
    </subcellularLocation>
    <subcellularLocation>
        <location evidence="8">Membrane</location>
        <topology evidence="8">Multi-pass membrane protein</topology>
    </subcellularLocation>
</comment>
<feature type="transmembrane region" description="Helical" evidence="7">
    <location>
        <begin position="6"/>
        <end position="23"/>
    </location>
</feature>
<dbReference type="Pfam" id="PF00662">
    <property type="entry name" value="Proton_antipo_N"/>
    <property type="match status" value="1"/>
</dbReference>
<feature type="transmembrane region" description="Helical" evidence="7">
    <location>
        <begin position="391"/>
        <end position="410"/>
    </location>
</feature>
<dbReference type="PANTHER" id="PTHR42829:SF1">
    <property type="entry name" value="INORGANIC CARBON TRANSPORTER SUBUNIT DABB-RELATED"/>
    <property type="match status" value="1"/>
</dbReference>
<feature type="domain" description="NADH:quinone oxidoreductase/Mrp antiporter transmembrane" evidence="9">
    <location>
        <begin position="129"/>
        <end position="346"/>
    </location>
</feature>
<comment type="similarity">
    <text evidence="7">Belongs to the inorganic carbon transporter (TC 9.A.2) DabB family.</text>
</comment>
<dbReference type="AlphaFoldDB" id="A0A7X5Y4I5"/>
<keyword evidence="3 7" id="KW-1003">Cell membrane</keyword>
<reference evidence="11 12" key="1">
    <citation type="submission" date="2020-03" db="EMBL/GenBank/DDBJ databases">
        <title>Genomic Encyclopedia of Type Strains, Phase IV (KMG-IV): sequencing the most valuable type-strain genomes for metagenomic binning, comparative biology and taxonomic classification.</title>
        <authorList>
            <person name="Goeker M."/>
        </authorList>
    </citation>
    <scope>NUCLEOTIDE SEQUENCE [LARGE SCALE GENOMIC DNA]</scope>
    <source>
        <strain evidence="11 12">DSM 7225</strain>
    </source>
</reference>
<evidence type="ECO:0000256" key="7">
    <source>
        <dbReference type="HAMAP-Rule" id="MF_00862"/>
    </source>
</evidence>
<feature type="transmembrane region" description="Helical" evidence="7">
    <location>
        <begin position="240"/>
        <end position="258"/>
    </location>
</feature>
<dbReference type="GO" id="GO:0008137">
    <property type="term" value="F:NADH dehydrogenase (ubiquinone) activity"/>
    <property type="evidence" value="ECO:0007669"/>
    <property type="project" value="InterPro"/>
</dbReference>
<dbReference type="InterPro" id="IPR046396">
    <property type="entry name" value="Transporter_DabB"/>
</dbReference>
<organism evidence="11 12">
    <name type="scientific">Sphingomonas trueperi</name>
    <dbReference type="NCBI Taxonomy" id="53317"/>
    <lineage>
        <taxon>Bacteria</taxon>
        <taxon>Pseudomonadati</taxon>
        <taxon>Pseudomonadota</taxon>
        <taxon>Alphaproteobacteria</taxon>
        <taxon>Sphingomonadales</taxon>
        <taxon>Sphingomonadaceae</taxon>
        <taxon>Sphingomonas</taxon>
    </lineage>
</organism>
<dbReference type="EMBL" id="JAATJB010000014">
    <property type="protein sequence ID" value="NJB99321.1"/>
    <property type="molecule type" value="Genomic_DNA"/>
</dbReference>
<keyword evidence="12" id="KW-1185">Reference proteome</keyword>
<dbReference type="GO" id="GO:0003954">
    <property type="term" value="F:NADH dehydrogenase activity"/>
    <property type="evidence" value="ECO:0007669"/>
    <property type="project" value="TreeGrafter"/>
</dbReference>
<feature type="transmembrane region" description="Helical" evidence="7">
    <location>
        <begin position="309"/>
        <end position="328"/>
    </location>
</feature>
<feature type="transmembrane region" description="Helical" evidence="7">
    <location>
        <begin position="422"/>
        <end position="440"/>
    </location>
</feature>
<dbReference type="HAMAP" id="MF_00862">
    <property type="entry name" value="DabB"/>
    <property type="match status" value="1"/>
</dbReference>
<dbReference type="PRINTS" id="PR01434">
    <property type="entry name" value="NADHDHGNASE5"/>
</dbReference>
<evidence type="ECO:0000256" key="2">
    <source>
        <dbReference type="ARBA" id="ARBA00022448"/>
    </source>
</evidence>
<evidence type="ECO:0000259" key="10">
    <source>
        <dbReference type="Pfam" id="PF00662"/>
    </source>
</evidence>
<feature type="transmembrane region" description="Helical" evidence="7">
    <location>
        <begin position="110"/>
        <end position="128"/>
    </location>
</feature>
<evidence type="ECO:0000256" key="4">
    <source>
        <dbReference type="ARBA" id="ARBA00022692"/>
    </source>
</evidence>
<dbReference type="Pfam" id="PF00361">
    <property type="entry name" value="Proton_antipo_M"/>
    <property type="match status" value="1"/>
</dbReference>
<evidence type="ECO:0000256" key="6">
    <source>
        <dbReference type="ARBA" id="ARBA00023136"/>
    </source>
</evidence>
<feature type="transmembrane region" description="Helical" evidence="7">
    <location>
        <begin position="35"/>
        <end position="57"/>
    </location>
</feature>
<name>A0A7X5Y4I5_9SPHN</name>
<evidence type="ECO:0000259" key="9">
    <source>
        <dbReference type="Pfam" id="PF00361"/>
    </source>
</evidence>